<protein>
    <submittedName>
        <fullName evidence="2">Uncharacterized protein</fullName>
    </submittedName>
</protein>
<evidence type="ECO:0000256" key="1">
    <source>
        <dbReference type="SAM" id="MobiDB-lite"/>
    </source>
</evidence>
<dbReference type="STRING" id="1247936.BN2475_810010"/>
<accession>A0A1N7SKD2</accession>
<proteinExistence type="predicted"/>
<feature type="region of interest" description="Disordered" evidence="1">
    <location>
        <begin position="1"/>
        <end position="21"/>
    </location>
</feature>
<keyword evidence="3" id="KW-1185">Reference proteome</keyword>
<evidence type="ECO:0000313" key="3">
    <source>
        <dbReference type="Proteomes" id="UP000187012"/>
    </source>
</evidence>
<sequence length="181" mass="19001">MAPLTSRSVIHSPKAGDPNPAGTVHEPVAYFDAPFTITLTDPTWTLFVQAGPVPAYLESIKIDLTELSWLVTPDWNASLAKTLKVSPSAPSGASSCNLPIPSGSTKTVTVTISGKASTQGGDLNGFTVAPQNFIIGSDTQKVGFHGPNDRMGWLLQVGYVTDQTSVIIFNVVPTFAGITDA</sequence>
<organism evidence="2 3">
    <name type="scientific">Paraburkholderia ribeironis</name>
    <dbReference type="NCBI Taxonomy" id="1247936"/>
    <lineage>
        <taxon>Bacteria</taxon>
        <taxon>Pseudomonadati</taxon>
        <taxon>Pseudomonadota</taxon>
        <taxon>Betaproteobacteria</taxon>
        <taxon>Burkholderiales</taxon>
        <taxon>Burkholderiaceae</taxon>
        <taxon>Paraburkholderia</taxon>
    </lineage>
</organism>
<gene>
    <name evidence="2" type="ORF">BN2475_810010</name>
</gene>
<dbReference type="Proteomes" id="UP000187012">
    <property type="component" value="Unassembled WGS sequence"/>
</dbReference>
<dbReference type="AlphaFoldDB" id="A0A1N7SKD2"/>
<name>A0A1N7SKD2_9BURK</name>
<evidence type="ECO:0000313" key="2">
    <source>
        <dbReference type="EMBL" id="SIT47782.1"/>
    </source>
</evidence>
<dbReference type="EMBL" id="CYGX02000081">
    <property type="protein sequence ID" value="SIT47782.1"/>
    <property type="molecule type" value="Genomic_DNA"/>
</dbReference>
<reference evidence="2 3" key="1">
    <citation type="submission" date="2016-12" db="EMBL/GenBank/DDBJ databases">
        <authorList>
            <person name="Song W.-J."/>
            <person name="Kurnit D.M."/>
        </authorList>
    </citation>
    <scope>NUCLEOTIDE SEQUENCE [LARGE SCALE GENOMIC DNA]</scope>
    <source>
        <strain evidence="2 3">STM7296</strain>
    </source>
</reference>